<dbReference type="EMBL" id="JMCC02000157">
    <property type="protein sequence ID" value="KIG12008.1"/>
    <property type="molecule type" value="Genomic_DNA"/>
</dbReference>
<dbReference type="Proteomes" id="UP000031599">
    <property type="component" value="Unassembled WGS sequence"/>
</dbReference>
<evidence type="ECO:0000313" key="1">
    <source>
        <dbReference type="EMBL" id="KIG12008.1"/>
    </source>
</evidence>
<comment type="caution">
    <text evidence="1">The sequence shown here is derived from an EMBL/GenBank/DDBJ whole genome shotgun (WGS) entry which is preliminary data.</text>
</comment>
<protein>
    <submittedName>
        <fullName evidence="1">Uncharacterized protein</fullName>
    </submittedName>
</protein>
<evidence type="ECO:0000313" key="2">
    <source>
        <dbReference type="Proteomes" id="UP000031599"/>
    </source>
</evidence>
<organism evidence="1 2">
    <name type="scientific">Enhygromyxa salina</name>
    <dbReference type="NCBI Taxonomy" id="215803"/>
    <lineage>
        <taxon>Bacteria</taxon>
        <taxon>Pseudomonadati</taxon>
        <taxon>Myxococcota</taxon>
        <taxon>Polyangia</taxon>
        <taxon>Nannocystales</taxon>
        <taxon>Nannocystaceae</taxon>
        <taxon>Enhygromyxa</taxon>
    </lineage>
</organism>
<sequence length="39" mass="4406">MKPPTTQAGRDCGHGQRAAFWHNRGHELPRSFKSVLDLC</sequence>
<dbReference type="AlphaFoldDB" id="A0A0C1ZM64"/>
<name>A0A0C1ZM64_9BACT</name>
<gene>
    <name evidence="1" type="ORF">DB30_02126</name>
</gene>
<reference evidence="1 2" key="1">
    <citation type="submission" date="2014-12" db="EMBL/GenBank/DDBJ databases">
        <title>Genome assembly of Enhygromyxa salina DSM 15201.</title>
        <authorList>
            <person name="Sharma G."/>
            <person name="Subramanian S."/>
        </authorList>
    </citation>
    <scope>NUCLEOTIDE SEQUENCE [LARGE SCALE GENOMIC DNA]</scope>
    <source>
        <strain evidence="1 2">DSM 15201</strain>
    </source>
</reference>
<accession>A0A0C1ZM64</accession>
<proteinExistence type="predicted"/>